<dbReference type="Proteomes" id="UP000217289">
    <property type="component" value="Chromosome"/>
</dbReference>
<dbReference type="AlphaFoldDB" id="A0A250IIF3"/>
<sequence>MALFLCQAGEEKGVDKIAQWVEFVLFRWNSPVSFPPPLAQGFTGVSQG</sequence>
<gene>
    <name evidence="1" type="ORF">MEBOL_004167</name>
</gene>
<evidence type="ECO:0000313" key="2">
    <source>
        <dbReference type="Proteomes" id="UP000217289"/>
    </source>
</evidence>
<reference evidence="1 2" key="1">
    <citation type="submission" date="2017-06" db="EMBL/GenBank/DDBJ databases">
        <authorList>
            <person name="Kim H.J."/>
            <person name="Triplett B.A."/>
        </authorList>
    </citation>
    <scope>NUCLEOTIDE SEQUENCE [LARGE SCALE GENOMIC DNA]</scope>
    <source>
        <strain evidence="1 2">DSM 14713</strain>
    </source>
</reference>
<name>A0A250IIF3_9BACT</name>
<dbReference type="KEGG" id="mbd:MEBOL_004167"/>
<accession>A0A250IIF3</accession>
<keyword evidence="2" id="KW-1185">Reference proteome</keyword>
<organism evidence="1 2">
    <name type="scientific">Melittangium boletus DSM 14713</name>
    <dbReference type="NCBI Taxonomy" id="1294270"/>
    <lineage>
        <taxon>Bacteria</taxon>
        <taxon>Pseudomonadati</taxon>
        <taxon>Myxococcota</taxon>
        <taxon>Myxococcia</taxon>
        <taxon>Myxococcales</taxon>
        <taxon>Cystobacterineae</taxon>
        <taxon>Archangiaceae</taxon>
        <taxon>Melittangium</taxon>
    </lineage>
</organism>
<evidence type="ECO:0000313" key="1">
    <source>
        <dbReference type="EMBL" id="ATB30706.1"/>
    </source>
</evidence>
<protein>
    <submittedName>
        <fullName evidence="1">Uncharacterized protein</fullName>
    </submittedName>
</protein>
<dbReference type="EMBL" id="CP022163">
    <property type="protein sequence ID" value="ATB30706.1"/>
    <property type="molecule type" value="Genomic_DNA"/>
</dbReference>
<proteinExistence type="predicted"/>